<protein>
    <recommendedName>
        <fullName evidence="1">IMD domain-containing protein</fullName>
    </recommendedName>
</protein>
<organism evidence="2 3">
    <name type="scientific">Nematostella vectensis</name>
    <name type="common">Starlet sea anemone</name>
    <dbReference type="NCBI Taxonomy" id="45351"/>
    <lineage>
        <taxon>Eukaryota</taxon>
        <taxon>Metazoa</taxon>
        <taxon>Cnidaria</taxon>
        <taxon>Anthozoa</taxon>
        <taxon>Hexacorallia</taxon>
        <taxon>Actiniaria</taxon>
        <taxon>Edwardsiidae</taxon>
        <taxon>Nematostella</taxon>
    </lineage>
</organism>
<dbReference type="PANTHER" id="PTHR15708:SF4">
    <property type="entry name" value="FI21477P1-RELATED"/>
    <property type="match status" value="1"/>
</dbReference>
<dbReference type="PROSITE" id="PS51338">
    <property type="entry name" value="IMD"/>
    <property type="match status" value="1"/>
</dbReference>
<dbReference type="HOGENOM" id="CLU_2388803_0_0_1"/>
<dbReference type="Proteomes" id="UP000001593">
    <property type="component" value="Unassembled WGS sequence"/>
</dbReference>
<proteinExistence type="predicted"/>
<dbReference type="InterPro" id="IPR027267">
    <property type="entry name" value="AH/BAR_dom_sf"/>
</dbReference>
<reference evidence="2 3" key="1">
    <citation type="journal article" date="2007" name="Science">
        <title>Sea anemone genome reveals ancestral eumetazoan gene repertoire and genomic organization.</title>
        <authorList>
            <person name="Putnam N.H."/>
            <person name="Srivastava M."/>
            <person name="Hellsten U."/>
            <person name="Dirks B."/>
            <person name="Chapman J."/>
            <person name="Salamov A."/>
            <person name="Terry A."/>
            <person name="Shapiro H."/>
            <person name="Lindquist E."/>
            <person name="Kapitonov V.V."/>
            <person name="Jurka J."/>
            <person name="Genikhovich G."/>
            <person name="Grigoriev I.V."/>
            <person name="Lucas S.M."/>
            <person name="Steele R.E."/>
            <person name="Finnerty J.R."/>
            <person name="Technau U."/>
            <person name="Martindale M.Q."/>
            <person name="Rokhsar D.S."/>
        </authorList>
    </citation>
    <scope>NUCLEOTIDE SEQUENCE [LARGE SCALE GENOMIC DNA]</scope>
    <source>
        <strain evidence="3">CH2 X CH6</strain>
    </source>
</reference>
<dbReference type="InParanoid" id="A7RMQ4"/>
<dbReference type="GO" id="GO:0007009">
    <property type="term" value="P:plasma membrane organization"/>
    <property type="evidence" value="ECO:0007669"/>
    <property type="project" value="InterPro"/>
</dbReference>
<dbReference type="Gene3D" id="1.20.1270.60">
    <property type="entry name" value="Arfaptin homology (AH) domain/BAR domain"/>
    <property type="match status" value="1"/>
</dbReference>
<dbReference type="STRING" id="45351.A7RMQ4"/>
<dbReference type="EMBL" id="DS469520">
    <property type="protein sequence ID" value="EDO47387.1"/>
    <property type="molecule type" value="Genomic_DNA"/>
</dbReference>
<dbReference type="SUPFAM" id="SSF103657">
    <property type="entry name" value="BAR/IMD domain-like"/>
    <property type="match status" value="1"/>
</dbReference>
<dbReference type="InterPro" id="IPR013606">
    <property type="entry name" value="I-BAR_dom"/>
</dbReference>
<dbReference type="Pfam" id="PF08397">
    <property type="entry name" value="IMD"/>
    <property type="match status" value="1"/>
</dbReference>
<dbReference type="GO" id="GO:0003779">
    <property type="term" value="F:actin binding"/>
    <property type="evidence" value="ECO:0007669"/>
    <property type="project" value="InterPro"/>
</dbReference>
<evidence type="ECO:0000259" key="1">
    <source>
        <dbReference type="PROSITE" id="PS51338"/>
    </source>
</evidence>
<dbReference type="PANTHER" id="PTHR15708">
    <property type="entry name" value="ACTIN BUNDLING/MISSING IN METASTASIS-RELATED"/>
    <property type="match status" value="1"/>
</dbReference>
<gene>
    <name evidence="2" type="ORF">NEMVEDRAFT_v1g86734</name>
</gene>
<sequence>MTELEATEGNLIQSIINDLKNSAPVWDDFVGKAGKLHSALRRKFRAADSFLDAFQRVADVANNSRGSSRDIGQSLTKMVMRHKSIDGQLKALIG</sequence>
<dbReference type="OMA" id="KFRAADS"/>
<keyword evidence="3" id="KW-1185">Reference proteome</keyword>
<dbReference type="PhylomeDB" id="A7RMQ4"/>
<evidence type="ECO:0000313" key="2">
    <source>
        <dbReference type="EMBL" id="EDO47387.1"/>
    </source>
</evidence>
<evidence type="ECO:0000313" key="3">
    <source>
        <dbReference type="Proteomes" id="UP000001593"/>
    </source>
</evidence>
<dbReference type="AlphaFoldDB" id="A7RMQ4"/>
<feature type="domain" description="IMD" evidence="1">
    <location>
        <begin position="1"/>
        <end position="94"/>
    </location>
</feature>
<dbReference type="InterPro" id="IPR030127">
    <property type="entry name" value="MTSS1/MTSS2"/>
</dbReference>
<accession>A7RMQ4</accession>
<name>A7RMQ4_NEMVE</name>